<name>A0ABV4MMS9_9VIBR</name>
<accession>A0ABV4MMS9</accession>
<protein>
    <submittedName>
        <fullName evidence="1">Uncharacterized protein</fullName>
    </submittedName>
</protein>
<sequence>MDFSRFSNLDNIYLWDEENAVLEKFIDYLKWETTKDADESQDEYEDRAEYFIKYDNVFENGESIRNFCIAEGEALGSILKDVDLFEVYESDFSQSEVSLKGVRLIQPLRFWDIFSIDRFLQIPFIAETYANDVKVYNSVRYRALESRRKRRKLLSQAQK</sequence>
<comment type="caution">
    <text evidence="1">The sequence shown here is derived from an EMBL/GenBank/DDBJ whole genome shotgun (WGS) entry which is preliminary data.</text>
</comment>
<organism evidence="1 2">
    <name type="scientific">Vibrio bivalvicida</name>
    <dbReference type="NCBI Taxonomy" id="1276888"/>
    <lineage>
        <taxon>Bacteria</taxon>
        <taxon>Pseudomonadati</taxon>
        <taxon>Pseudomonadota</taxon>
        <taxon>Gammaproteobacteria</taxon>
        <taxon>Vibrionales</taxon>
        <taxon>Vibrionaceae</taxon>
        <taxon>Vibrio</taxon>
        <taxon>Vibrio oreintalis group</taxon>
    </lineage>
</organism>
<keyword evidence="2" id="KW-1185">Reference proteome</keyword>
<proteinExistence type="predicted"/>
<gene>
    <name evidence="1" type="ORF">ACED39_19145</name>
</gene>
<evidence type="ECO:0000313" key="2">
    <source>
        <dbReference type="Proteomes" id="UP001569151"/>
    </source>
</evidence>
<evidence type="ECO:0000313" key="1">
    <source>
        <dbReference type="EMBL" id="MEZ8210887.1"/>
    </source>
</evidence>
<dbReference type="Proteomes" id="UP001569151">
    <property type="component" value="Unassembled WGS sequence"/>
</dbReference>
<dbReference type="EMBL" id="JBGOOS010000037">
    <property type="protein sequence ID" value="MEZ8210887.1"/>
    <property type="molecule type" value="Genomic_DNA"/>
</dbReference>
<dbReference type="RefSeq" id="WP_102532313.1">
    <property type="nucleotide sequence ID" value="NZ_JBGOOS010000037.1"/>
</dbReference>
<reference evidence="1 2" key="1">
    <citation type="submission" date="2024-06" db="EMBL/GenBank/DDBJ databases">
        <authorList>
            <person name="Steensen K."/>
            <person name="Seneca J."/>
            <person name="Bartlau N."/>
            <person name="Yu A.X."/>
            <person name="Polz M.F."/>
        </authorList>
    </citation>
    <scope>NUCLEOTIDE SEQUENCE [LARGE SCALE GENOMIC DNA]</scope>
    <source>
        <strain evidence="1 2">1F146</strain>
    </source>
</reference>